<protein>
    <recommendedName>
        <fullName evidence="3">Zinc ribbon domain-containing protein</fullName>
    </recommendedName>
</protein>
<proteinExistence type="predicted"/>
<dbReference type="RefSeq" id="WP_076097353.1">
    <property type="nucleotide sequence ID" value="NZ_MTHD01000007.1"/>
</dbReference>
<dbReference type="SUPFAM" id="SSF52540">
    <property type="entry name" value="P-loop containing nucleoside triphosphate hydrolases"/>
    <property type="match status" value="1"/>
</dbReference>
<dbReference type="EMBL" id="MTHD01000007">
    <property type="protein sequence ID" value="OMG51880.1"/>
    <property type="molecule type" value="Genomic_DNA"/>
</dbReference>
<dbReference type="InterPro" id="IPR027417">
    <property type="entry name" value="P-loop_NTPase"/>
</dbReference>
<accession>A0A1R1HZX0</accession>
<evidence type="ECO:0000313" key="2">
    <source>
        <dbReference type="Proteomes" id="UP000187526"/>
    </source>
</evidence>
<dbReference type="STRING" id="418702.BJN45_16815"/>
<sequence length="578" mass="64445">MKSTNRVEEPSLQDALEQRADYIPFDDIQSETSPEGESFRNAIQELTNKSLRTLVGPRGSGKTHLMRFAWATCRDDASQPFSIYVSFNRYFRLEPLRTSRPNPAELFHSWVLALICLGTYEAATSWKPAIAAIETIFDSYGLKKATLQSLVSRLERGQPLPPSEAEVSGKLSVNDVKELIDAVRSETRRKFAVLLLDDAALTLTPDYLVEFLDIVRALKSSHIAPKASVYPGTTEYSPRFHAGQDALPVPVWHPVDSDNYDQVMGAIAEKRVANLKDMPADVVELFMYAAFGIPRAFLSMIWDYQRRNFRTSQQGVNAIVQEYLSLRLAEYRSLAKKVPKFATIIRAGELLLNQMTVSVKDANALSSEKGEKQISIGILKEDVTPLVKRMLDLLVEAGLIYEQGEIKHGSPERIYSRFVPHTAALLGVKAFSQGRSGTSPKQIVEVIRRKSAKHPIRARLPLLAPEEVAQLKVDLPECAKCGTARLTEEQKFCHSCGSQLVSSSTFSECCTIAITEVPGLTKWQKERISEALPKFKTIGDYLAKQDPSAELLTIYGIGKKRSAKIIDVLDGFVDEFLS</sequence>
<comment type="caution">
    <text evidence="1">The sequence shown here is derived from an EMBL/GenBank/DDBJ whole genome shotgun (WGS) entry which is preliminary data.</text>
</comment>
<keyword evidence="2" id="KW-1185">Reference proteome</keyword>
<name>A0A1R1HZX0_9RHOO</name>
<evidence type="ECO:0000313" key="1">
    <source>
        <dbReference type="EMBL" id="OMG51880.1"/>
    </source>
</evidence>
<dbReference type="AlphaFoldDB" id="A0A1R1HZX0"/>
<dbReference type="Proteomes" id="UP000187526">
    <property type="component" value="Unassembled WGS sequence"/>
</dbReference>
<organism evidence="1 2">
    <name type="scientific">Azonexus hydrophilus</name>
    <dbReference type="NCBI Taxonomy" id="418702"/>
    <lineage>
        <taxon>Bacteria</taxon>
        <taxon>Pseudomonadati</taxon>
        <taxon>Pseudomonadota</taxon>
        <taxon>Betaproteobacteria</taxon>
        <taxon>Rhodocyclales</taxon>
        <taxon>Azonexaceae</taxon>
        <taxon>Azonexus</taxon>
    </lineage>
</organism>
<evidence type="ECO:0008006" key="3">
    <source>
        <dbReference type="Google" id="ProtNLM"/>
    </source>
</evidence>
<gene>
    <name evidence="1" type="ORF">BJN45_16815</name>
</gene>
<dbReference type="OrthoDB" id="7788065at2"/>
<reference evidence="1 2" key="1">
    <citation type="submission" date="2016-10" db="EMBL/GenBank/DDBJ databases">
        <title>Alkaliphiles isolated from bioreactors.</title>
        <authorList>
            <person name="Salah Z."/>
            <person name="Rout S.P."/>
            <person name="Humphreys P.N."/>
        </authorList>
    </citation>
    <scope>NUCLEOTIDE SEQUENCE [LARGE SCALE GENOMIC DNA]</scope>
    <source>
        <strain evidence="1 2">ZS02</strain>
    </source>
</reference>